<dbReference type="EMBL" id="LT669839">
    <property type="protein sequence ID" value="SHD76249.1"/>
    <property type="molecule type" value="Genomic_DNA"/>
</dbReference>
<dbReference type="AlphaFoldDB" id="A0A1M4PLA9"/>
<reference evidence="5 6" key="1">
    <citation type="submission" date="2016-11" db="EMBL/GenBank/DDBJ databases">
        <authorList>
            <person name="Manzoor S."/>
        </authorList>
    </citation>
    <scope>NUCLEOTIDE SEQUENCE [LARGE SCALE GENOMIC DNA]</scope>
    <source>
        <strain evidence="5">Clostridium ultunense strain Esp</strain>
    </source>
</reference>
<gene>
    <name evidence="5" type="ORF">CUESP1_0870</name>
</gene>
<dbReference type="RefSeq" id="WP_025640584.1">
    <property type="nucleotide sequence ID" value="NZ_LT669839.1"/>
</dbReference>
<dbReference type="Gene3D" id="3.40.630.10">
    <property type="entry name" value="Zn peptidases"/>
    <property type="match status" value="1"/>
</dbReference>
<dbReference type="PANTHER" id="PTHR43270">
    <property type="entry name" value="BETA-ALA-HIS DIPEPTIDASE"/>
    <property type="match status" value="1"/>
</dbReference>
<evidence type="ECO:0000313" key="5">
    <source>
        <dbReference type="EMBL" id="SHD76249.1"/>
    </source>
</evidence>
<dbReference type="GO" id="GO:0008233">
    <property type="term" value="F:peptidase activity"/>
    <property type="evidence" value="ECO:0007669"/>
    <property type="project" value="UniProtKB-KW"/>
</dbReference>
<proteinExistence type="predicted"/>
<dbReference type="GO" id="GO:0046872">
    <property type="term" value="F:metal ion binding"/>
    <property type="evidence" value="ECO:0007669"/>
    <property type="project" value="UniProtKB-KW"/>
</dbReference>
<evidence type="ECO:0000259" key="4">
    <source>
        <dbReference type="Pfam" id="PF07687"/>
    </source>
</evidence>
<sequence>MAIKYNDFNSKLENYLVTQKERLVSDWLDIVRIPSISSTGDGVSLCCDTIVEKMRSIGLDVTVYPVKPYPAIFAKYGDDPKKKTVLIYAHYDVQPADPIDEWKTPPFEPTIIDGIVYGRGTSDNKGPLMAHLKATEFWLKNYGELPVNIKFIFEGCEENSSLGLPEFLNDNRELLQADLVYFSDGPRHESGLPTVALGAKGMLYLELTLESSKRDAHSMYAPILPNAAWELIELLYKLKNNGEVKIPGFYDNVQEISELESEFMRKLPNVVDEIIETFGVEPVIPPEKTYYEQLLNMPTFNISGFTSGYTGEGGKTVLPSTATAKIDIRLVANQSCDEIYEKLVNYIEELGYDNVEIVKKGGVEPSKTPIETKYLPLIEKATRETFGEYIVYPCRPSTAPDYLWTNILGLPAIQVRWCDADSGNHAPNEKLAIDTYIKGIECTSRVIRIIGEEGLCTPL</sequence>
<keyword evidence="3" id="KW-0378">Hydrolase</keyword>
<organism evidence="5 6">
    <name type="scientific">[Clostridium] ultunense Esp</name>
    <dbReference type="NCBI Taxonomy" id="1288971"/>
    <lineage>
        <taxon>Bacteria</taxon>
        <taxon>Bacillati</taxon>
        <taxon>Bacillota</taxon>
        <taxon>Tissierellia</taxon>
        <taxon>Tissierellales</taxon>
        <taxon>Tepidimicrobiaceae</taxon>
        <taxon>Schnuerera</taxon>
    </lineage>
</organism>
<dbReference type="Proteomes" id="UP000245423">
    <property type="component" value="Chromosome 1"/>
</dbReference>
<dbReference type="InterPro" id="IPR051458">
    <property type="entry name" value="Cyt/Met_Dipeptidase"/>
</dbReference>
<evidence type="ECO:0000256" key="2">
    <source>
        <dbReference type="ARBA" id="ARBA00022723"/>
    </source>
</evidence>
<dbReference type="GO" id="GO:0006508">
    <property type="term" value="P:proteolysis"/>
    <property type="evidence" value="ECO:0007669"/>
    <property type="project" value="UniProtKB-KW"/>
</dbReference>
<keyword evidence="6" id="KW-1185">Reference proteome</keyword>
<dbReference type="InterPro" id="IPR011650">
    <property type="entry name" value="Peptidase_M20_dimer"/>
</dbReference>
<feature type="domain" description="Peptidase M20 dimerisation" evidence="4">
    <location>
        <begin position="198"/>
        <end position="351"/>
    </location>
</feature>
<name>A0A1M4PLA9_9FIRM</name>
<evidence type="ECO:0000313" key="6">
    <source>
        <dbReference type="Proteomes" id="UP000245423"/>
    </source>
</evidence>
<evidence type="ECO:0000256" key="1">
    <source>
        <dbReference type="ARBA" id="ARBA00022670"/>
    </source>
</evidence>
<dbReference type="InterPro" id="IPR002933">
    <property type="entry name" value="Peptidase_M20"/>
</dbReference>
<dbReference type="PANTHER" id="PTHR43270:SF8">
    <property type="entry name" value="DI- AND TRIPEPTIDASE DUG2-RELATED"/>
    <property type="match status" value="1"/>
</dbReference>
<evidence type="ECO:0000256" key="3">
    <source>
        <dbReference type="ARBA" id="ARBA00022801"/>
    </source>
</evidence>
<dbReference type="Pfam" id="PF07687">
    <property type="entry name" value="M20_dimer"/>
    <property type="match status" value="1"/>
</dbReference>
<keyword evidence="2" id="KW-0479">Metal-binding</keyword>
<dbReference type="Gene3D" id="3.30.70.360">
    <property type="match status" value="1"/>
</dbReference>
<accession>A0A1M4PLA9</accession>
<dbReference type="SUPFAM" id="SSF53187">
    <property type="entry name" value="Zn-dependent exopeptidases"/>
    <property type="match status" value="1"/>
</dbReference>
<protein>
    <recommendedName>
        <fullName evidence="4">Peptidase M20 dimerisation domain-containing protein</fullName>
    </recommendedName>
</protein>
<keyword evidence="1" id="KW-0645">Protease</keyword>
<dbReference type="Pfam" id="PF01546">
    <property type="entry name" value="Peptidase_M20"/>
    <property type="match status" value="1"/>
</dbReference>
<dbReference type="OrthoDB" id="9792335at2"/>